<feature type="compositionally biased region" description="Gly residues" evidence="11">
    <location>
        <begin position="10"/>
        <end position="20"/>
    </location>
</feature>
<comment type="subcellular location">
    <subcellularLocation>
        <location evidence="1 10">Cell inner membrane</location>
        <topology evidence="1 10">Single-pass membrane protein</topology>
        <orientation evidence="1 10">Periplasmic side</orientation>
    </subcellularLocation>
</comment>
<comment type="function">
    <text evidence="10">Interacts with outer membrane receptor proteins that carry out high-affinity binding and energy dependent uptake into the periplasmic space of specific substrates. It could act to transduce energy from the cytoplasmic membrane to specific energy-requiring processes in the outer membrane, resulting in the release into the periplasm of ligands bound by these outer membrane proteins.</text>
</comment>
<accession>A0ABV9EZM2</accession>
<feature type="domain" description="TonB C-terminal" evidence="12">
    <location>
        <begin position="138"/>
        <end position="230"/>
    </location>
</feature>
<evidence type="ECO:0000256" key="8">
    <source>
        <dbReference type="ARBA" id="ARBA00022989"/>
    </source>
</evidence>
<evidence type="ECO:0000256" key="9">
    <source>
        <dbReference type="ARBA" id="ARBA00023136"/>
    </source>
</evidence>
<keyword evidence="10" id="KW-0735">Signal-anchor</keyword>
<keyword evidence="4 10" id="KW-1003">Cell membrane</keyword>
<feature type="region of interest" description="Disordered" evidence="11">
    <location>
        <begin position="63"/>
        <end position="122"/>
    </location>
</feature>
<comment type="caution">
    <text evidence="13">The sequence shown here is derived from an EMBL/GenBank/DDBJ whole genome shotgun (WGS) entry which is preliminary data.</text>
</comment>
<dbReference type="EMBL" id="JBHSFZ010000011">
    <property type="protein sequence ID" value="MFC4594067.1"/>
    <property type="molecule type" value="Genomic_DNA"/>
</dbReference>
<dbReference type="InterPro" id="IPR051045">
    <property type="entry name" value="TonB-dependent_transducer"/>
</dbReference>
<dbReference type="PROSITE" id="PS52015">
    <property type="entry name" value="TONB_CTD"/>
    <property type="match status" value="1"/>
</dbReference>
<keyword evidence="3 10" id="KW-0813">Transport</keyword>
<evidence type="ECO:0000313" key="14">
    <source>
        <dbReference type="Proteomes" id="UP001595957"/>
    </source>
</evidence>
<dbReference type="PRINTS" id="PR01374">
    <property type="entry name" value="TONBPROTEIN"/>
</dbReference>
<evidence type="ECO:0000256" key="11">
    <source>
        <dbReference type="SAM" id="MobiDB-lite"/>
    </source>
</evidence>
<dbReference type="InterPro" id="IPR006260">
    <property type="entry name" value="TonB/TolA_C"/>
</dbReference>
<keyword evidence="8 10" id="KW-1133">Transmembrane helix</keyword>
<evidence type="ECO:0000256" key="4">
    <source>
        <dbReference type="ARBA" id="ARBA00022475"/>
    </source>
</evidence>
<dbReference type="NCBIfam" id="TIGR01352">
    <property type="entry name" value="tonB_Cterm"/>
    <property type="match status" value="1"/>
</dbReference>
<dbReference type="Gene3D" id="3.30.1150.10">
    <property type="match status" value="1"/>
</dbReference>
<dbReference type="RefSeq" id="WP_066528860.1">
    <property type="nucleotide sequence ID" value="NZ_JBHSFZ010000011.1"/>
</dbReference>
<evidence type="ECO:0000256" key="3">
    <source>
        <dbReference type="ARBA" id="ARBA00022448"/>
    </source>
</evidence>
<evidence type="ECO:0000256" key="7">
    <source>
        <dbReference type="ARBA" id="ARBA00022927"/>
    </source>
</evidence>
<proteinExistence type="inferred from homology"/>
<keyword evidence="6 10" id="KW-0812">Transmembrane</keyword>
<dbReference type="Proteomes" id="UP001595957">
    <property type="component" value="Unassembled WGS sequence"/>
</dbReference>
<feature type="region of interest" description="Disordered" evidence="11">
    <location>
        <begin position="1"/>
        <end position="20"/>
    </location>
</feature>
<evidence type="ECO:0000259" key="12">
    <source>
        <dbReference type="PROSITE" id="PS52015"/>
    </source>
</evidence>
<feature type="compositionally biased region" description="Pro residues" evidence="11">
    <location>
        <begin position="64"/>
        <end position="79"/>
    </location>
</feature>
<organism evidence="13 14">
    <name type="scientific">Sphingobium tyrosinilyticum</name>
    <dbReference type="NCBI Taxonomy" id="2715436"/>
    <lineage>
        <taxon>Bacteria</taxon>
        <taxon>Pseudomonadati</taxon>
        <taxon>Pseudomonadota</taxon>
        <taxon>Alphaproteobacteria</taxon>
        <taxon>Sphingomonadales</taxon>
        <taxon>Sphingomonadaceae</taxon>
        <taxon>Sphingobium</taxon>
    </lineage>
</organism>
<comment type="similarity">
    <text evidence="2 10">Belongs to the TonB family.</text>
</comment>
<evidence type="ECO:0000313" key="13">
    <source>
        <dbReference type="EMBL" id="MFC4594067.1"/>
    </source>
</evidence>
<keyword evidence="9 10" id="KW-0472">Membrane</keyword>
<dbReference type="SUPFAM" id="SSF74653">
    <property type="entry name" value="TolA/TonB C-terminal domain"/>
    <property type="match status" value="1"/>
</dbReference>
<dbReference type="PANTHER" id="PTHR33446">
    <property type="entry name" value="PROTEIN TONB-RELATED"/>
    <property type="match status" value="1"/>
</dbReference>
<evidence type="ECO:0000256" key="2">
    <source>
        <dbReference type="ARBA" id="ARBA00006555"/>
    </source>
</evidence>
<evidence type="ECO:0000256" key="10">
    <source>
        <dbReference type="RuleBase" id="RU362123"/>
    </source>
</evidence>
<sequence>MTFMAMHPMGGQGQSGYRGSGGSPVGIGATIAVHALVAGAFLLMPKEVIAPYVPQIFIGNQIPLHPPPPPEPQPQPPESKLPVRVKTDPAPGKTDSVVNVPDSGAKDLLGSGDTGEGSGGNEIILPPINPPYEPVLVEPKIDPKALAAFQPDYPGSMIRQGLEGSVTVRVTINADGRVTDIARISATDEAFWIATQRHALRKWRFRPATRDGVAVASSKVLTVHFKLTDR</sequence>
<gene>
    <name evidence="13" type="ORF">ACFO3E_07665</name>
</gene>
<protein>
    <recommendedName>
        <fullName evidence="10">Protein TonB</fullName>
    </recommendedName>
</protein>
<feature type="transmembrane region" description="Helical" evidence="10">
    <location>
        <begin position="25"/>
        <end position="44"/>
    </location>
</feature>
<dbReference type="PANTHER" id="PTHR33446:SF2">
    <property type="entry name" value="PROTEIN TONB"/>
    <property type="match status" value="1"/>
</dbReference>
<keyword evidence="5 10" id="KW-0997">Cell inner membrane</keyword>
<name>A0ABV9EZM2_9SPHN</name>
<dbReference type="InterPro" id="IPR037682">
    <property type="entry name" value="TonB_C"/>
</dbReference>
<dbReference type="InterPro" id="IPR003538">
    <property type="entry name" value="TonB"/>
</dbReference>
<keyword evidence="14" id="KW-1185">Reference proteome</keyword>
<evidence type="ECO:0000256" key="5">
    <source>
        <dbReference type="ARBA" id="ARBA00022519"/>
    </source>
</evidence>
<dbReference type="Pfam" id="PF03544">
    <property type="entry name" value="TonB_C"/>
    <property type="match status" value="1"/>
</dbReference>
<evidence type="ECO:0000256" key="6">
    <source>
        <dbReference type="ARBA" id="ARBA00022692"/>
    </source>
</evidence>
<evidence type="ECO:0000256" key="1">
    <source>
        <dbReference type="ARBA" id="ARBA00004383"/>
    </source>
</evidence>
<reference evidence="14" key="1">
    <citation type="journal article" date="2019" name="Int. J. Syst. Evol. Microbiol.">
        <title>The Global Catalogue of Microorganisms (GCM) 10K type strain sequencing project: providing services to taxonomists for standard genome sequencing and annotation.</title>
        <authorList>
            <consortium name="The Broad Institute Genomics Platform"/>
            <consortium name="The Broad Institute Genome Sequencing Center for Infectious Disease"/>
            <person name="Wu L."/>
            <person name="Ma J."/>
        </authorList>
    </citation>
    <scope>NUCLEOTIDE SEQUENCE [LARGE SCALE GENOMIC DNA]</scope>
    <source>
        <strain evidence="14">NBRC 103632</strain>
    </source>
</reference>
<keyword evidence="7 10" id="KW-0653">Protein transport</keyword>